<dbReference type="OrthoDB" id="9803706at2"/>
<organism evidence="5 6">
    <name type="scientific">Ancylomarina salipaludis</name>
    <dbReference type="NCBI Taxonomy" id="2501299"/>
    <lineage>
        <taxon>Bacteria</taxon>
        <taxon>Pseudomonadati</taxon>
        <taxon>Bacteroidota</taxon>
        <taxon>Bacteroidia</taxon>
        <taxon>Marinilabiliales</taxon>
        <taxon>Marinifilaceae</taxon>
        <taxon>Ancylomarina</taxon>
    </lineage>
</organism>
<protein>
    <recommendedName>
        <fullName evidence="2">Propionyl-CoA carboxylase beta chain</fullName>
    </recommendedName>
</protein>
<dbReference type="PANTHER" id="PTHR43842">
    <property type="entry name" value="PROPIONYL-COA CARBOXYLASE BETA CHAIN"/>
    <property type="match status" value="1"/>
</dbReference>
<evidence type="ECO:0000256" key="2">
    <source>
        <dbReference type="ARBA" id="ARBA00074538"/>
    </source>
</evidence>
<feature type="domain" description="CoA carboxyltransferase C-terminal" evidence="4">
    <location>
        <begin position="263"/>
        <end position="500"/>
    </location>
</feature>
<comment type="caution">
    <text evidence="5">The sequence shown here is derived from an EMBL/GenBank/DDBJ whole genome shotgun (WGS) entry which is preliminary data.</text>
</comment>
<dbReference type="EMBL" id="SAXA01000003">
    <property type="protein sequence ID" value="RXQ96172.1"/>
    <property type="molecule type" value="Genomic_DNA"/>
</dbReference>
<dbReference type="InterPro" id="IPR011762">
    <property type="entry name" value="COA_CT_N"/>
</dbReference>
<dbReference type="RefSeq" id="WP_129253507.1">
    <property type="nucleotide sequence ID" value="NZ_SAXA01000003.1"/>
</dbReference>
<sequence length="518" mass="57031">MASQDKIKKLIDLRAEAKLGGGEKRIESQHKKGKYTARERIDMLLDEGSFEEFDMFVTHRCTNFGMEKTKFLGDGVVTGQGTVDGRLVFVFSQDFTVFGGSLSETFAQKICKVMDMAMKVGAPCVGLNDSGGARIQEGVTALAGYAEIFQRNIMASGVIPQISAIFGPCAGGAVYSPALTDFIMMTEEKSYMFVTGPKVVKTVTGEDITTEALGGAHMHASKSGVSHFKLEDEEEGIMIIRKLLSFMPSNNLEEPPLADCTDPIDRLEDVLNDIIPANPNMPYDMKDVIYSIVDDAEFLEVHRHYAKNILVGFSRMGGMPVGIVANQPNFLAGVLDIESSRKAARFIRFCDCFNIPILTLVDVPGFLPGSGQEFGGIITHGAKLMFAYGEATVPKVTITLRKSYGGAHDVMSCKQLRGDLNYAWPSAEIAVMGAKGAIEVLHGRKMMELSDDEKVKFINEQEIEYNEKFANPYNAASYGYIDDVIEPRNTRFRVIRAFQSLQTKKQSNPPKKHSNIPL</sequence>
<accession>A0A4V1N0C5</accession>
<dbReference type="InterPro" id="IPR051047">
    <property type="entry name" value="AccD/PCCB"/>
</dbReference>
<evidence type="ECO:0000313" key="5">
    <source>
        <dbReference type="EMBL" id="RXQ96172.1"/>
    </source>
</evidence>
<feature type="domain" description="CoA carboxyltransferase N-terminal" evidence="3">
    <location>
        <begin position="3"/>
        <end position="259"/>
    </location>
</feature>
<name>A0A4V1N0C5_9BACT</name>
<reference evidence="5 6" key="1">
    <citation type="submission" date="2019-01" db="EMBL/GenBank/DDBJ databases">
        <title>Ancylomarina salipaludis sp. nov., isolated from a salt marsh.</title>
        <authorList>
            <person name="Yoon J.-H."/>
        </authorList>
    </citation>
    <scope>NUCLEOTIDE SEQUENCE [LARGE SCALE GENOMIC DNA]</scope>
    <source>
        <strain evidence="5 6">SHSM-M15</strain>
    </source>
</reference>
<dbReference type="InterPro" id="IPR034733">
    <property type="entry name" value="AcCoA_carboxyl_beta"/>
</dbReference>
<evidence type="ECO:0000259" key="4">
    <source>
        <dbReference type="PROSITE" id="PS50989"/>
    </source>
</evidence>
<dbReference type="SUPFAM" id="SSF52096">
    <property type="entry name" value="ClpP/crotonase"/>
    <property type="match status" value="2"/>
</dbReference>
<evidence type="ECO:0000256" key="1">
    <source>
        <dbReference type="ARBA" id="ARBA00006102"/>
    </source>
</evidence>
<dbReference type="PROSITE" id="PS50989">
    <property type="entry name" value="COA_CT_CTER"/>
    <property type="match status" value="1"/>
</dbReference>
<dbReference type="Proteomes" id="UP000289703">
    <property type="component" value="Unassembled WGS sequence"/>
</dbReference>
<dbReference type="InterPro" id="IPR011763">
    <property type="entry name" value="COA_CT_C"/>
</dbReference>
<evidence type="ECO:0000259" key="3">
    <source>
        <dbReference type="PROSITE" id="PS50980"/>
    </source>
</evidence>
<dbReference type="PROSITE" id="PS50980">
    <property type="entry name" value="COA_CT_NTER"/>
    <property type="match status" value="1"/>
</dbReference>
<gene>
    <name evidence="5" type="ORF">EO244_04845</name>
</gene>
<evidence type="ECO:0000313" key="6">
    <source>
        <dbReference type="Proteomes" id="UP000289703"/>
    </source>
</evidence>
<dbReference type="AlphaFoldDB" id="A0A4V1N0C5"/>
<proteinExistence type="inferred from homology"/>
<dbReference type="GO" id="GO:0015977">
    <property type="term" value="P:carbon fixation"/>
    <property type="evidence" value="ECO:0007669"/>
    <property type="project" value="UniProtKB-ARBA"/>
</dbReference>
<keyword evidence="6" id="KW-1185">Reference proteome</keyword>
<dbReference type="FunFam" id="3.90.226.10:FF:000016">
    <property type="entry name" value="Propionyl-CoA carboxylase, beta subunit"/>
    <property type="match status" value="1"/>
</dbReference>
<dbReference type="Gene3D" id="3.90.226.10">
    <property type="entry name" value="2-enoyl-CoA Hydratase, Chain A, domain 1"/>
    <property type="match status" value="2"/>
</dbReference>
<dbReference type="GO" id="GO:0003989">
    <property type="term" value="F:acetyl-CoA carboxylase activity"/>
    <property type="evidence" value="ECO:0007669"/>
    <property type="project" value="UniProtKB-ARBA"/>
</dbReference>
<dbReference type="FunFam" id="3.90.226.10:FF:000017">
    <property type="entry name" value="Propionyl-CoA carboxylase subunit beta 5"/>
    <property type="match status" value="1"/>
</dbReference>
<comment type="similarity">
    <text evidence="1">Belongs to the AccD/PCCB family.</text>
</comment>
<dbReference type="GO" id="GO:0009317">
    <property type="term" value="C:acetyl-CoA carboxylase complex"/>
    <property type="evidence" value="ECO:0007669"/>
    <property type="project" value="UniProtKB-ARBA"/>
</dbReference>
<dbReference type="GO" id="GO:0004658">
    <property type="term" value="F:propionyl-CoA carboxylase activity"/>
    <property type="evidence" value="ECO:0007669"/>
    <property type="project" value="UniProtKB-ARBA"/>
</dbReference>
<dbReference type="InterPro" id="IPR029045">
    <property type="entry name" value="ClpP/crotonase-like_dom_sf"/>
</dbReference>
<dbReference type="Pfam" id="PF01039">
    <property type="entry name" value="Carboxyl_trans"/>
    <property type="match status" value="1"/>
</dbReference>
<dbReference type="PANTHER" id="PTHR43842:SF2">
    <property type="entry name" value="PROPIONYL-COA CARBOXYLASE BETA CHAIN, MITOCHONDRIAL"/>
    <property type="match status" value="1"/>
</dbReference>